<protein>
    <submittedName>
        <fullName evidence="6">Glycosyl transferase family 2</fullName>
    </submittedName>
</protein>
<dbReference type="InterPro" id="IPR001173">
    <property type="entry name" value="Glyco_trans_2-like"/>
</dbReference>
<dbReference type="EMBL" id="CP000804">
    <property type="protein sequence ID" value="ABU56273.1"/>
    <property type="molecule type" value="Genomic_DNA"/>
</dbReference>
<feature type="domain" description="Glycosyltransferase 2-like" evidence="5">
    <location>
        <begin position="5"/>
        <end position="100"/>
    </location>
</feature>
<evidence type="ECO:0000313" key="7">
    <source>
        <dbReference type="Proteomes" id="UP000000263"/>
    </source>
</evidence>
<name>A7NFP7_ROSCS</name>
<dbReference type="Gene3D" id="3.90.550.10">
    <property type="entry name" value="Spore Coat Polysaccharide Biosynthesis Protein SpsA, Chain A"/>
    <property type="match status" value="1"/>
</dbReference>
<dbReference type="AlphaFoldDB" id="A7NFP7"/>
<evidence type="ECO:0000259" key="5">
    <source>
        <dbReference type="Pfam" id="PF00535"/>
    </source>
</evidence>
<dbReference type="STRING" id="383372.Rcas_0138"/>
<reference evidence="6 7" key="1">
    <citation type="submission" date="2007-08" db="EMBL/GenBank/DDBJ databases">
        <title>Complete sequence of Roseiflexus castenholzii DSM 13941.</title>
        <authorList>
            <consortium name="US DOE Joint Genome Institute"/>
            <person name="Copeland A."/>
            <person name="Lucas S."/>
            <person name="Lapidus A."/>
            <person name="Barry K."/>
            <person name="Glavina del Rio T."/>
            <person name="Dalin E."/>
            <person name="Tice H."/>
            <person name="Pitluck S."/>
            <person name="Thompson L.S."/>
            <person name="Brettin T."/>
            <person name="Bruce D."/>
            <person name="Detter J.C."/>
            <person name="Han C."/>
            <person name="Tapia R."/>
            <person name="Schmutz J."/>
            <person name="Larimer F."/>
            <person name="Land M."/>
            <person name="Hauser L."/>
            <person name="Kyrpides N."/>
            <person name="Mikhailova N."/>
            <person name="Bryant D.A."/>
            <person name="Hanada S."/>
            <person name="Tsukatani Y."/>
            <person name="Richardson P."/>
        </authorList>
    </citation>
    <scope>NUCLEOTIDE SEQUENCE [LARGE SCALE GENOMIC DNA]</scope>
    <source>
        <strain evidence="7">DSM 13941 / HLO8</strain>
    </source>
</reference>
<evidence type="ECO:0000256" key="2">
    <source>
        <dbReference type="ARBA" id="ARBA00006739"/>
    </source>
</evidence>
<dbReference type="eggNOG" id="COG1216">
    <property type="taxonomic scope" value="Bacteria"/>
</dbReference>
<evidence type="ECO:0000313" key="6">
    <source>
        <dbReference type="EMBL" id="ABU56273.1"/>
    </source>
</evidence>
<evidence type="ECO:0000256" key="3">
    <source>
        <dbReference type="ARBA" id="ARBA00022676"/>
    </source>
</evidence>
<dbReference type="InterPro" id="IPR029044">
    <property type="entry name" value="Nucleotide-diphossugar_trans"/>
</dbReference>
<keyword evidence="3" id="KW-0328">Glycosyltransferase</keyword>
<dbReference type="PANTHER" id="PTHR43179">
    <property type="entry name" value="RHAMNOSYLTRANSFERASE WBBL"/>
    <property type="match status" value="1"/>
</dbReference>
<dbReference type="OrthoDB" id="9771846at2"/>
<sequence length="293" mass="32705">MRGASIIIPNLHSPHLGAVIDALRQQTIPPLEVIVVGQDRYRLVQDKVEVRSIESSTPLSPAQARNIGITYARGDICVFLDSDCVPHSTWLKHLLDRTWSDNIAVGGSIALGQWRYWELCDNIACFGSFLATAPPGDRPYLLSGNMAAATSLLRRVAAFDTRLRTGEDVDLSFRLRLAGVKLYFEPRAAVCHYTTRANARDAWMHMYAWGRDWPVVAERYRSLIGISLWDRLVRASPAIAAAAVPGLALRDALGYYASQPKLRCRYQALLPGIVWARIGWYTGVIHGQQQHKI</sequence>
<dbReference type="PANTHER" id="PTHR43179:SF12">
    <property type="entry name" value="GALACTOFURANOSYLTRANSFERASE GLFT2"/>
    <property type="match status" value="1"/>
</dbReference>
<proteinExistence type="inferred from homology"/>
<evidence type="ECO:0000256" key="1">
    <source>
        <dbReference type="ARBA" id="ARBA00004776"/>
    </source>
</evidence>
<comment type="pathway">
    <text evidence="1">Cell wall biogenesis; cell wall polysaccharide biosynthesis.</text>
</comment>
<accession>A7NFP7</accession>
<dbReference type="Proteomes" id="UP000000263">
    <property type="component" value="Chromosome"/>
</dbReference>
<dbReference type="Pfam" id="PF00535">
    <property type="entry name" value="Glycos_transf_2"/>
    <property type="match status" value="1"/>
</dbReference>
<dbReference type="GO" id="GO:0016757">
    <property type="term" value="F:glycosyltransferase activity"/>
    <property type="evidence" value="ECO:0007669"/>
    <property type="project" value="UniProtKB-KW"/>
</dbReference>
<organism evidence="6 7">
    <name type="scientific">Roseiflexus castenholzii (strain DSM 13941 / HLO8)</name>
    <dbReference type="NCBI Taxonomy" id="383372"/>
    <lineage>
        <taxon>Bacteria</taxon>
        <taxon>Bacillati</taxon>
        <taxon>Chloroflexota</taxon>
        <taxon>Chloroflexia</taxon>
        <taxon>Chloroflexales</taxon>
        <taxon>Roseiflexineae</taxon>
        <taxon>Roseiflexaceae</taxon>
        <taxon>Roseiflexus</taxon>
    </lineage>
</organism>
<keyword evidence="7" id="KW-1185">Reference proteome</keyword>
<dbReference type="Pfam" id="PF11397">
    <property type="entry name" value="GlcNAc"/>
    <property type="match status" value="1"/>
</dbReference>
<dbReference type="RefSeq" id="WP_011997678.1">
    <property type="nucleotide sequence ID" value="NC_009767.1"/>
</dbReference>
<dbReference type="InterPro" id="IPR021067">
    <property type="entry name" value="Glycosyltransferase"/>
</dbReference>
<gene>
    <name evidence="6" type="ordered locus">Rcas_0138</name>
</gene>
<comment type="similarity">
    <text evidence="2">Belongs to the glycosyltransferase 2 family.</text>
</comment>
<dbReference type="SUPFAM" id="SSF53448">
    <property type="entry name" value="Nucleotide-diphospho-sugar transferases"/>
    <property type="match status" value="1"/>
</dbReference>
<dbReference type="CAZy" id="GT2">
    <property type="family name" value="Glycosyltransferase Family 2"/>
</dbReference>
<dbReference type="HOGENOM" id="CLU_920952_0_0_0"/>
<dbReference type="KEGG" id="rca:Rcas_0138"/>
<evidence type="ECO:0000256" key="4">
    <source>
        <dbReference type="ARBA" id="ARBA00022679"/>
    </source>
</evidence>
<keyword evidence="4 6" id="KW-0808">Transferase</keyword>